<feature type="coiled-coil region" evidence="4">
    <location>
        <begin position="484"/>
        <end position="548"/>
    </location>
</feature>
<dbReference type="PANTHER" id="PTHR21553">
    <property type="entry name" value="ALMS1-RELATED"/>
    <property type="match status" value="1"/>
</dbReference>
<evidence type="ECO:0000256" key="3">
    <source>
        <dbReference type="ARBA" id="ARBA00023212"/>
    </source>
</evidence>
<dbReference type="GeneID" id="108508750"/>
<evidence type="ECO:0000259" key="6">
    <source>
        <dbReference type="Pfam" id="PF15309"/>
    </source>
</evidence>
<dbReference type="Pfam" id="PF15309">
    <property type="entry name" value="ALMS_motif"/>
    <property type="match status" value="1"/>
</dbReference>
<evidence type="ECO:0000313" key="12">
    <source>
        <dbReference type="RefSeq" id="XP_017693295.1"/>
    </source>
</evidence>
<dbReference type="RefSeq" id="XP_017693295.1">
    <property type="nucleotide sequence ID" value="XM_017837806.1"/>
</dbReference>
<dbReference type="PANTHER" id="PTHR21553:SF26">
    <property type="entry name" value="ALMS MOTIF DOMAIN-CONTAINING PROTEIN"/>
    <property type="match status" value="1"/>
</dbReference>
<evidence type="ECO:0000313" key="11">
    <source>
        <dbReference type="RefSeq" id="XP_017693294.1"/>
    </source>
</evidence>
<reference evidence="8 9" key="1">
    <citation type="submission" date="2025-04" db="UniProtKB">
        <authorList>
            <consortium name="RefSeq"/>
        </authorList>
    </citation>
    <scope>IDENTIFICATION</scope>
</reference>
<evidence type="ECO:0000256" key="5">
    <source>
        <dbReference type="SAM" id="MobiDB-lite"/>
    </source>
</evidence>
<dbReference type="CTD" id="85459"/>
<dbReference type="RefSeq" id="XP_017693291.1">
    <property type="nucleotide sequence ID" value="XM_017837802.1"/>
</dbReference>
<feature type="compositionally biased region" description="Polar residues" evidence="5">
    <location>
        <begin position="1694"/>
        <end position="1707"/>
    </location>
</feature>
<protein>
    <submittedName>
        <fullName evidence="8 9">Centrosomal protein of 295 kDa isoform X1</fullName>
    </submittedName>
</protein>
<keyword evidence="3" id="KW-0206">Cytoskeleton</keyword>
<feature type="region of interest" description="Disordered" evidence="5">
    <location>
        <begin position="1687"/>
        <end position="1710"/>
    </location>
</feature>
<organism evidence="7 11">
    <name type="scientific">Lepidothrix coronata</name>
    <name type="common">blue-crowned manakin</name>
    <dbReference type="NCBI Taxonomy" id="321398"/>
    <lineage>
        <taxon>Eukaryota</taxon>
        <taxon>Metazoa</taxon>
        <taxon>Chordata</taxon>
        <taxon>Craniata</taxon>
        <taxon>Vertebrata</taxon>
        <taxon>Euteleostomi</taxon>
        <taxon>Archelosauria</taxon>
        <taxon>Archosauria</taxon>
        <taxon>Dinosauria</taxon>
        <taxon>Saurischia</taxon>
        <taxon>Theropoda</taxon>
        <taxon>Coelurosauria</taxon>
        <taxon>Aves</taxon>
        <taxon>Neognathae</taxon>
        <taxon>Neoaves</taxon>
        <taxon>Telluraves</taxon>
        <taxon>Australaves</taxon>
        <taxon>Passeriformes</taxon>
        <taxon>Pipridae</taxon>
        <taxon>Lepidothrix</taxon>
    </lineage>
</organism>
<dbReference type="GO" id="GO:0046599">
    <property type="term" value="P:regulation of centriole replication"/>
    <property type="evidence" value="ECO:0007669"/>
    <property type="project" value="TreeGrafter"/>
</dbReference>
<keyword evidence="7" id="KW-1185">Reference proteome</keyword>
<feature type="coiled-coil region" evidence="4">
    <location>
        <begin position="97"/>
        <end position="131"/>
    </location>
</feature>
<proteinExistence type="predicted"/>
<feature type="domain" description="ALMS motif" evidence="6">
    <location>
        <begin position="1725"/>
        <end position="1861"/>
    </location>
</feature>
<dbReference type="RefSeq" id="XP_017693296.1">
    <property type="nucleotide sequence ID" value="XM_017837807.1"/>
</dbReference>
<name>A0A6J0J4Y2_9PASS</name>
<evidence type="ECO:0000256" key="4">
    <source>
        <dbReference type="SAM" id="Coils"/>
    </source>
</evidence>
<dbReference type="InterPro" id="IPR029299">
    <property type="entry name" value="ALMS_motif"/>
</dbReference>
<feature type="coiled-coil region" evidence="4">
    <location>
        <begin position="910"/>
        <end position="966"/>
    </location>
</feature>
<dbReference type="RefSeq" id="XP_017693294.1">
    <property type="nucleotide sequence ID" value="XM_017837805.1"/>
</dbReference>
<gene>
    <name evidence="8 9 10 11 12 13" type="primary">CEP295</name>
</gene>
<evidence type="ECO:0000256" key="2">
    <source>
        <dbReference type="ARBA" id="ARBA00022490"/>
    </source>
</evidence>
<feature type="region of interest" description="Disordered" evidence="5">
    <location>
        <begin position="1751"/>
        <end position="1770"/>
    </location>
</feature>
<keyword evidence="2" id="KW-0963">Cytoplasm</keyword>
<accession>A0A6J0J4Y2</accession>
<evidence type="ECO:0000313" key="8">
    <source>
        <dbReference type="RefSeq" id="XP_017693291.1"/>
    </source>
</evidence>
<comment type="subcellular location">
    <subcellularLocation>
        <location evidence="1">Cytoplasm</location>
        <location evidence="1">Cytoskeleton</location>
        <location evidence="1">Microtubule organizing center</location>
        <location evidence="1">Centrosome</location>
    </subcellularLocation>
</comment>
<evidence type="ECO:0000256" key="1">
    <source>
        <dbReference type="ARBA" id="ARBA00004300"/>
    </source>
</evidence>
<dbReference type="OrthoDB" id="6359887at2759"/>
<dbReference type="RefSeq" id="XP_017693293.1">
    <property type="nucleotide sequence ID" value="XM_017837804.1"/>
</dbReference>
<dbReference type="Proteomes" id="UP000504624">
    <property type="component" value="Unplaced"/>
</dbReference>
<dbReference type="RefSeq" id="XP_017693292.1">
    <property type="nucleotide sequence ID" value="XM_017837803.1"/>
</dbReference>
<feature type="coiled-coil region" evidence="4">
    <location>
        <begin position="216"/>
        <end position="274"/>
    </location>
</feature>
<evidence type="ECO:0000313" key="7">
    <source>
        <dbReference type="Proteomes" id="UP000504624"/>
    </source>
</evidence>
<keyword evidence="4" id="KW-0175">Coiled coil</keyword>
<feature type="compositionally biased region" description="Polar residues" evidence="5">
    <location>
        <begin position="1387"/>
        <end position="1406"/>
    </location>
</feature>
<feature type="region of interest" description="Disordered" evidence="5">
    <location>
        <begin position="549"/>
        <end position="586"/>
    </location>
</feature>
<sequence length="1868" mass="213610">MKRKVTTAGKLRHSPNEEAMLLKEEYERRRKLRLQQVREQQKYIALQIRQKVKQRREEQLHQLEEALRAQWQKAQDQKMKALEELYLSNLRAIGEGHRQAKENEPDLEALAKQAEERKQRAETRHRKALKEQKCQKEKVLHEQARRTDARKHALEVERQRAAKVASLPPPPPRPFETVKKVPLVKPYGSGNFSVTRYHITGAYVDREVDEEQPDAHLAAEEEGKRLEELHREAERERREQLEKAHLRGSHALKKVHLAKDRERLLEELEQMQSMDRMRRRQVVAQMPPQLLVPAYKRLEVKAEWQRELESAFEEMYSEDRNMKGDLILHFEPQPLPVPSDRVQDNDLDISLEQESACHSQPEPACDIQLESEHVIEEEVPSESENQEEAKTCQPRSKRALKKLLNKIRSQKEEWTSKCEKESQSEFETIESGTIASEERPLCDLELDSEQQKNTVCKAKDSMLENIVADENSVLTHPQEQAAKIRMEEEAKIRMEEERQKWHEKIEQQKQEQLALLKQIEEEKARLEADFLKIQMQSCLEEARKKKEEEEQGQLVQSHSLPSTDQQNQVEHKTGNTTVSEIRSPREDSHLQMVRNFQQRLLQQNRLHKQTIEAARKQLQEYQNTLKHRYLSPSATPSSSMETKSINLKPVSEPLLQRQRVPPTQYQALEQVNAQEYARSLPALSGTLHVLEKPSSRKQEEQTHNICPGKPVQFPEASKLKHREFHLPCYCPSQEQVGMFKTSSNHITEPSQFQLPPESVTKDVSAIRTQLEAHRQQHVRFLLPAEGSLESPETVHLKESSQKIPYHQTEIEAGKEPPLKIPLIPAAKGSCVVQTASVDSLAYQQGSVESTSKTSPEQPFSLSQPMTLAHDESKAQSVEEFLISKSGDASLLNYSSILNLRDRVLASSESIQAQQKYLKDLQEKLDAQREALLSRQKMQEQVLLQKQDKLKEQMQRQQEALKEFLNKQVRHICSNEEITEAQKPDWISRTDFFEVSENYQQENCSRSKFHGSEMISQCIGPVEQTEQSEKILCREQKWRSSKPPVTRVKLGLGLEQHELSIIPEIDTPKSCNLSFADKADYAGGEPSRVSAIGEFAYVKCYSPTFCEGRLPLSITNYEEQTSNGSPRQTKPSGRLLQELLMMAAETSYDSAQSQDSQVSQDSPVLAAEVGEGVKTYSGPSITLDNTEVLVSEAFMQGIPCDLTSTISTGSFSTSETLDASPVGPGLSSDGTEGGILRERTSRSWNSLLSFTLQQRQENLSGASETRLSEEDMHLYKDSQTQQVLGKHTGNLNSEDNTCFQALAAELCFPEREKHFPNFHHHLFQPLEPSVDFDTSSSCSQYGISQDSREFSKTSKFSTESPDMLTFLEVGDAGLNVQRSSLPSYLETNRQNNIPSEESITENLTPGSEESFHPLQLESALSDISQNADQPVDCRAVLQRSFEQAPGTEDGGHENCVSPAREYEELSRSMERISLQCSVEGLQNESLIPLEEQKSFYQVDTTPVTMDETCSPHLLKETVSSEKLPLEEFDKKHVKLPEKSVPVYEVNNAVELNSQCNMNIKEPEQSFPEGQECLRVLRETSLEDSDIHLHAVVQQNSFFLERHEKHSRSVPRSSCCIPVWETESGRGIMEEPELTLISSNDISTAESDIEHINQQKIEDKIDNPNCVGQSECNVFTEERELLPLAPDADYSAFTRPDSSPKAQSPNNSHRPSHRTAVMLLEFPATSGSLQKSFLKRKQNFIQESLKRVEEIKNRERENEKQEARKLRGGKSKELRSRQKEFCLLSGKNGAVASQLKKVGEVRVSSPEDRKAGEIEMHQRTSRLYNQLEEVKIRKEEKTRQETYAKNREKAKEFQKKMLEKLRAKKSWKAL</sequence>
<dbReference type="GO" id="GO:0005813">
    <property type="term" value="C:centrosome"/>
    <property type="evidence" value="ECO:0007669"/>
    <property type="project" value="UniProtKB-SubCell"/>
</dbReference>
<feature type="coiled-coil region" evidence="4">
    <location>
        <begin position="597"/>
        <end position="624"/>
    </location>
</feature>
<feature type="region of interest" description="Disordered" evidence="5">
    <location>
        <begin position="1387"/>
        <end position="1409"/>
    </location>
</feature>
<feature type="region of interest" description="Disordered" evidence="5">
    <location>
        <begin position="1210"/>
        <end position="1233"/>
    </location>
</feature>
<dbReference type="GO" id="GO:0005814">
    <property type="term" value="C:centriole"/>
    <property type="evidence" value="ECO:0007669"/>
    <property type="project" value="TreeGrafter"/>
</dbReference>
<dbReference type="GO" id="GO:0005829">
    <property type="term" value="C:cytosol"/>
    <property type="evidence" value="ECO:0007669"/>
    <property type="project" value="TreeGrafter"/>
</dbReference>
<feature type="compositionally biased region" description="Polar residues" evidence="5">
    <location>
        <begin position="553"/>
        <end position="580"/>
    </location>
</feature>
<evidence type="ECO:0000313" key="10">
    <source>
        <dbReference type="RefSeq" id="XP_017693293.1"/>
    </source>
</evidence>
<evidence type="ECO:0000313" key="9">
    <source>
        <dbReference type="RefSeq" id="XP_017693292.1"/>
    </source>
</evidence>
<evidence type="ECO:0000313" key="13">
    <source>
        <dbReference type="RefSeq" id="XP_017693296.1"/>
    </source>
</evidence>